<comment type="similarity">
    <text evidence="1">In the N-terminal section; belongs to the LXG family.</text>
</comment>
<proteinExistence type="inferred from homology"/>
<feature type="domain" description="LXG" evidence="3">
    <location>
        <begin position="1"/>
        <end position="224"/>
    </location>
</feature>
<dbReference type="Proteomes" id="UP000051658">
    <property type="component" value="Unassembled WGS sequence"/>
</dbReference>
<dbReference type="eggNOG" id="COG5444">
    <property type="taxonomic scope" value="Bacteria"/>
</dbReference>
<evidence type="ECO:0000313" key="5">
    <source>
        <dbReference type="Proteomes" id="UP000051658"/>
    </source>
</evidence>
<dbReference type="Pfam" id="PF04740">
    <property type="entry name" value="LXG"/>
    <property type="match status" value="1"/>
</dbReference>
<keyword evidence="2" id="KW-0175">Coiled coil</keyword>
<organism evidence="4 5">
    <name type="scientific">Carnobacterium divergens DSM 20623</name>
    <dbReference type="NCBI Taxonomy" id="1449336"/>
    <lineage>
        <taxon>Bacteria</taxon>
        <taxon>Bacillati</taxon>
        <taxon>Bacillota</taxon>
        <taxon>Bacilli</taxon>
        <taxon>Lactobacillales</taxon>
        <taxon>Carnobacteriaceae</taxon>
        <taxon>Carnobacterium</taxon>
    </lineage>
</organism>
<evidence type="ECO:0000256" key="1">
    <source>
        <dbReference type="ARBA" id="ARBA00034117"/>
    </source>
</evidence>
<feature type="coiled-coil region" evidence="2">
    <location>
        <begin position="92"/>
        <end position="119"/>
    </location>
</feature>
<dbReference type="AlphaFoldDB" id="A0A0R2I7X8"/>
<dbReference type="GeneID" id="89589689"/>
<dbReference type="EMBL" id="JQBS01000001">
    <property type="protein sequence ID" value="KRN57930.1"/>
    <property type="molecule type" value="Genomic_DNA"/>
</dbReference>
<evidence type="ECO:0000259" key="3">
    <source>
        <dbReference type="PROSITE" id="PS51756"/>
    </source>
</evidence>
<keyword evidence="5" id="KW-1185">Reference proteome</keyword>
<dbReference type="PROSITE" id="PS51756">
    <property type="entry name" value="LXG"/>
    <property type="match status" value="1"/>
</dbReference>
<comment type="caution">
    <text evidence="4">The sequence shown here is derived from an EMBL/GenBank/DDBJ whole genome shotgun (WGS) entry which is preliminary data.</text>
</comment>
<reference evidence="4 5" key="1">
    <citation type="journal article" date="2015" name="Genome Announc.">
        <title>Expanding the biotechnology potential of lactobacilli through comparative genomics of 213 strains and associated genera.</title>
        <authorList>
            <person name="Sun Z."/>
            <person name="Harris H.M."/>
            <person name="McCann A."/>
            <person name="Guo C."/>
            <person name="Argimon S."/>
            <person name="Zhang W."/>
            <person name="Yang X."/>
            <person name="Jeffery I.B."/>
            <person name="Cooney J.C."/>
            <person name="Kagawa T.F."/>
            <person name="Liu W."/>
            <person name="Song Y."/>
            <person name="Salvetti E."/>
            <person name="Wrobel A."/>
            <person name="Rasinkangas P."/>
            <person name="Parkhill J."/>
            <person name="Rea M.C."/>
            <person name="O'Sullivan O."/>
            <person name="Ritari J."/>
            <person name="Douillard F.P."/>
            <person name="Paul Ross R."/>
            <person name="Yang R."/>
            <person name="Briner A.E."/>
            <person name="Felis G.E."/>
            <person name="de Vos W.M."/>
            <person name="Barrangou R."/>
            <person name="Klaenhammer T.R."/>
            <person name="Caufield P.W."/>
            <person name="Cui Y."/>
            <person name="Zhang H."/>
            <person name="O'Toole P.W."/>
        </authorList>
    </citation>
    <scope>NUCLEOTIDE SEQUENCE [LARGE SCALE GENOMIC DNA]</scope>
    <source>
        <strain evidence="4 5">DSM 20623</strain>
    </source>
</reference>
<name>A0A0R2I7X8_CARDV</name>
<evidence type="ECO:0000313" key="4">
    <source>
        <dbReference type="EMBL" id="KRN57930.1"/>
    </source>
</evidence>
<gene>
    <name evidence="4" type="ORF">IV74_GL001187</name>
</gene>
<protein>
    <recommendedName>
        <fullName evidence="3">LXG domain-containing protein</fullName>
    </recommendedName>
</protein>
<evidence type="ECO:0000256" key="2">
    <source>
        <dbReference type="SAM" id="Coils"/>
    </source>
</evidence>
<accession>A0A0R2I7X8</accession>
<dbReference type="InterPro" id="IPR006829">
    <property type="entry name" value="LXG_dom"/>
</dbReference>
<dbReference type="RefSeq" id="WP_034568291.1">
    <property type="nucleotide sequence ID" value="NZ_JQBS01000001.1"/>
</dbReference>
<dbReference type="PATRIC" id="fig|1449336.4.peg.1213"/>
<sequence length="454" mass="51939">MPRIDYQELKGLSDELTSLRQSIVSYLKEYNRANDHFVEENELQGQAWSSAKSYHRNYKTISDSIFNAMYDLDDSFKAYLATFKSLVGEAENRLDTDKLQDLQNQLRQLQTQKLDFMEEMAKVFKDVPILKEFFGQQSMYGKMKEIELLKRYEQFEKQTQGNFDNVHETLRAILQGLAYLGDSKNFESGANGYHALNLNSLEWYQTLEKYNSENKEDHYEIKEIKTKYGTFYQILKNGKVQKEATEALQKSKLMESVDVMAQLTPDILKILMGIDDVEVLMDDGSTKVQKAGASFWLLLSVLPPDKIKDIIRSAKLAKKAGKGLDGIHLTEKEWKNFKALDKTGDTIKAFKWEGKSIKAIANNLTPNELIQQLEKKGWQKSIEQGGSKSGVATIFINPSTGEKIRIHANPGYGIPYFRVQNSGGNYVDASGVFPSNATRQEVRKLTHFYFKNLN</sequence>